<evidence type="ECO:0000313" key="3">
    <source>
        <dbReference type="EMBL" id="CCF55732.1"/>
    </source>
</evidence>
<evidence type="ECO:0000256" key="2">
    <source>
        <dbReference type="SAM" id="SignalP"/>
    </source>
</evidence>
<dbReference type="STRING" id="1071382.H2AMY2"/>
<evidence type="ECO:0008006" key="5">
    <source>
        <dbReference type="Google" id="ProtNLM"/>
    </source>
</evidence>
<dbReference type="GO" id="GO:1990166">
    <property type="term" value="P:protein localization to site of double-strand break"/>
    <property type="evidence" value="ECO:0007669"/>
    <property type="project" value="EnsemblFungi"/>
</dbReference>
<dbReference type="FunCoup" id="H2AMY2">
    <property type="interactions" value="125"/>
</dbReference>
<dbReference type="HOGENOM" id="CLU_028751_0_0_1"/>
<dbReference type="GO" id="GO:0007131">
    <property type="term" value="P:reciprocal meiotic recombination"/>
    <property type="evidence" value="ECO:0007669"/>
    <property type="project" value="EnsemblFungi"/>
</dbReference>
<evidence type="ECO:0000313" key="4">
    <source>
        <dbReference type="Proteomes" id="UP000005220"/>
    </source>
</evidence>
<protein>
    <recommendedName>
        <fullName evidence="5">Meiotic sister chromatid recombination protein 1</fullName>
    </recommendedName>
</protein>
<name>H2AMY2_KAZAF</name>
<keyword evidence="2" id="KW-0732">Signal</keyword>
<sequence>MRLSSLVLWTTLSAFVVANQQQGVFNFDKWTQDDLKEYINDHTQDLNKITSKSLKELKNDASELWSKHAQPKPWWQFWKDDKYAFPWTTRANSGSISDWFFDTWSTDSLRNFLKEHGMQSTAEDTRDIMIDKIKANFHKISKEMKSSGLYPSNSYFNTWTNNDLINWLNKYKVKFDHKAVKSRNDLVRTVKNNMNYVSNYVDEQRLNLLNDLDFANKDFKIKANEVSNDVFDTWSTRDLEKWLSSHEVEMEDKMINSRDYLMEQANKNKALLKDDIKWYLHAMKKKASTPVIGGNRDSPKNFLNSLWQKTASLMNRTKSKTDQVINDTFLIGIENWSKNKLKEFLDMRDVKYPYFATKRELIDLAKNYRNKPLDEFKRSSMESLNELRGWASEKKEEVKDTKAYDKVSGKMQDLNEEAANLKEGFNEKVNAAFQKWSEADLKDYLKGYGINVDEAAQSKDDLIKKAKENTQWFFGYYEEPTHRKLLRKAKNFARHIYFSVFGY</sequence>
<dbReference type="RefSeq" id="XP_003954867.1">
    <property type="nucleotide sequence ID" value="XM_003954818.1"/>
</dbReference>
<organism evidence="3 4">
    <name type="scientific">Kazachstania africana (strain ATCC 22294 / BCRC 22015 / CBS 2517 / CECT 1963 / NBRC 1671 / NRRL Y-8276)</name>
    <name type="common">Yeast</name>
    <name type="synonym">Kluyveromyces africanus</name>
    <dbReference type="NCBI Taxonomy" id="1071382"/>
    <lineage>
        <taxon>Eukaryota</taxon>
        <taxon>Fungi</taxon>
        <taxon>Dikarya</taxon>
        <taxon>Ascomycota</taxon>
        <taxon>Saccharomycotina</taxon>
        <taxon>Saccharomycetes</taxon>
        <taxon>Saccharomycetales</taxon>
        <taxon>Saccharomycetaceae</taxon>
        <taxon>Kazachstania</taxon>
    </lineage>
</organism>
<keyword evidence="1" id="KW-0175">Coiled coil</keyword>
<gene>
    <name evidence="3" type="primary">KAFR0A02960</name>
    <name evidence="3" type="ORF">KAFR_0A02960</name>
</gene>
<evidence type="ECO:0000256" key="1">
    <source>
        <dbReference type="SAM" id="Coils"/>
    </source>
</evidence>
<dbReference type="GeneID" id="13887121"/>
<dbReference type="AlphaFoldDB" id="H2AMY2"/>
<dbReference type="InParanoid" id="H2AMY2"/>
<dbReference type="KEGG" id="kaf:KAFR_0A02960"/>
<dbReference type="GO" id="GO:0005635">
    <property type="term" value="C:nuclear envelope"/>
    <property type="evidence" value="ECO:0007669"/>
    <property type="project" value="EnsemblFungi"/>
</dbReference>
<proteinExistence type="predicted"/>
<reference evidence="3 4" key="1">
    <citation type="journal article" date="2011" name="Proc. Natl. Acad. Sci. U.S.A.">
        <title>Evolutionary erosion of yeast sex chromosomes by mating-type switching accidents.</title>
        <authorList>
            <person name="Gordon J.L."/>
            <person name="Armisen D."/>
            <person name="Proux-Wera E."/>
            <person name="Oheigeartaigh S.S."/>
            <person name="Byrne K.P."/>
            <person name="Wolfe K.H."/>
        </authorList>
    </citation>
    <scope>NUCLEOTIDE SEQUENCE [LARGE SCALE GENOMIC DNA]</scope>
    <source>
        <strain evidence="4">ATCC 22294 / BCRC 22015 / CBS 2517 / CECT 1963 / NBRC 1671 / NRRL Y-8276</strain>
    </source>
</reference>
<dbReference type="OrthoDB" id="2527403at2759"/>
<accession>H2AMY2</accession>
<feature type="coiled-coil region" evidence="1">
    <location>
        <begin position="404"/>
        <end position="431"/>
    </location>
</feature>
<dbReference type="InterPro" id="IPR018803">
    <property type="entry name" value="Ish1/Msc1-like"/>
</dbReference>
<dbReference type="Proteomes" id="UP000005220">
    <property type="component" value="Chromosome 1"/>
</dbReference>
<feature type="chain" id="PRO_5003559574" description="Meiotic sister chromatid recombination protein 1" evidence="2">
    <location>
        <begin position="19"/>
        <end position="503"/>
    </location>
</feature>
<dbReference type="EMBL" id="HE650821">
    <property type="protein sequence ID" value="CCF55732.1"/>
    <property type="molecule type" value="Genomic_DNA"/>
</dbReference>
<feature type="signal peptide" evidence="2">
    <location>
        <begin position="1"/>
        <end position="18"/>
    </location>
</feature>
<dbReference type="eggNOG" id="ENOG502RNIV">
    <property type="taxonomic scope" value="Eukaryota"/>
</dbReference>
<dbReference type="GO" id="GO:0005739">
    <property type="term" value="C:mitochondrion"/>
    <property type="evidence" value="ECO:0007669"/>
    <property type="project" value="EnsemblFungi"/>
</dbReference>
<keyword evidence="4" id="KW-1185">Reference proteome</keyword>
<dbReference type="Pfam" id="PF10281">
    <property type="entry name" value="Ish1"/>
    <property type="match status" value="4"/>
</dbReference>